<evidence type="ECO:0000256" key="7">
    <source>
        <dbReference type="ARBA" id="ARBA00023136"/>
    </source>
</evidence>
<keyword evidence="5 9" id="KW-0812">Transmembrane</keyword>
<evidence type="ECO:0000256" key="3">
    <source>
        <dbReference type="ARBA" id="ARBA00022475"/>
    </source>
</evidence>
<keyword evidence="2 8" id="KW-0813">Transport</keyword>
<feature type="transmembrane region" description="Helical" evidence="9">
    <location>
        <begin position="186"/>
        <end position="207"/>
    </location>
</feature>
<protein>
    <recommendedName>
        <fullName evidence="8">Permease IIC component</fullName>
    </recommendedName>
</protein>
<evidence type="ECO:0000256" key="4">
    <source>
        <dbReference type="ARBA" id="ARBA00022597"/>
    </source>
</evidence>
<feature type="domain" description="PTS EIIC type-3" evidence="10">
    <location>
        <begin position="6"/>
        <end position="417"/>
    </location>
</feature>
<dbReference type="InterPro" id="IPR051088">
    <property type="entry name" value="PTS_Sugar-EIIC/EIIB"/>
</dbReference>
<evidence type="ECO:0000259" key="10">
    <source>
        <dbReference type="PROSITE" id="PS51105"/>
    </source>
</evidence>
<dbReference type="RefSeq" id="WP_024727468.1">
    <property type="nucleotide sequence ID" value="NZ_JACOOS010000027.1"/>
</dbReference>
<feature type="transmembrane region" description="Helical" evidence="9">
    <location>
        <begin position="227"/>
        <end position="245"/>
    </location>
</feature>
<feature type="transmembrane region" description="Helical" evidence="9">
    <location>
        <begin position="30"/>
        <end position="53"/>
    </location>
</feature>
<evidence type="ECO:0000256" key="1">
    <source>
        <dbReference type="ARBA" id="ARBA00004651"/>
    </source>
</evidence>
<organism evidence="11 12">
    <name type="scientific">Anaerostipes hominis</name>
    <name type="common">ex Liu et al. 2021</name>
    <dbReference type="NCBI Taxonomy" id="2763018"/>
    <lineage>
        <taxon>Bacteria</taxon>
        <taxon>Bacillati</taxon>
        <taxon>Bacillota</taxon>
        <taxon>Clostridia</taxon>
        <taxon>Lachnospirales</taxon>
        <taxon>Lachnospiraceae</taxon>
        <taxon>Anaerostipes</taxon>
    </lineage>
</organism>
<evidence type="ECO:0000313" key="12">
    <source>
        <dbReference type="Proteomes" id="UP000635828"/>
    </source>
</evidence>
<dbReference type="PROSITE" id="PS51105">
    <property type="entry name" value="PTS_EIIC_TYPE_3"/>
    <property type="match status" value="1"/>
</dbReference>
<dbReference type="PIRSF" id="PIRSF006351">
    <property type="entry name" value="PTS_EIIC-Cellobiose"/>
    <property type="match status" value="1"/>
</dbReference>
<feature type="transmembrane region" description="Helical" evidence="9">
    <location>
        <begin position="288"/>
        <end position="312"/>
    </location>
</feature>
<dbReference type="Pfam" id="PF02378">
    <property type="entry name" value="PTS_EIIC"/>
    <property type="match status" value="1"/>
</dbReference>
<sequence length="435" mass="46728">MGGNKFIDKFSNVAMRVGGQIHLKALRDTFATLMPLYILAGVAVLINNVLFPFLLKGDALVNAQYWGTVITNGTLNISGLLVAPIVAFMLSSSKRFENPLAAAIIALASLVVMMPNVMEVTPLNADKAVAATGILGFSNIGTTGLFAGIIIGLITTELFISISHIDKLQIKLGDNIPPAVSKSFNVLIPVIIVLSFWGIISTVLYVVFDTNLVALISMFIQEPLRKVNTSLAGVIILYSLGNLLFTLGIHQTVIYGTLLEPLLIANINENMLAFANHQAVPHIMNVAFVPTFGMIGGSGSTIVLILVTFLFSRNKASKSIAKLGLAPGIFNINEPVIFGYPIVYNLALMIPFVLLPAIGLIIGYVATSIGFIDPCVVYIPWTTPPLINAYLATAGDWKAVLVQLIVIAIGVLLYLPFVKINDSIMEKQMDEGTEN</sequence>
<dbReference type="InterPro" id="IPR004796">
    <property type="entry name" value="PTS_IIC_cello"/>
</dbReference>
<dbReference type="InterPro" id="IPR003352">
    <property type="entry name" value="PTS_EIIC"/>
</dbReference>
<reference evidence="11 12" key="1">
    <citation type="submission" date="2020-08" db="EMBL/GenBank/DDBJ databases">
        <title>Genome public.</title>
        <authorList>
            <person name="Liu C."/>
            <person name="Sun Q."/>
        </authorList>
    </citation>
    <scope>NUCLEOTIDE SEQUENCE [LARGE SCALE GENOMIC DNA]</scope>
    <source>
        <strain evidence="11 12">NSJ-7</strain>
    </source>
</reference>
<feature type="transmembrane region" description="Helical" evidence="9">
    <location>
        <begin position="100"/>
        <end position="118"/>
    </location>
</feature>
<evidence type="ECO:0000313" key="11">
    <source>
        <dbReference type="EMBL" id="MBC5678999.1"/>
    </source>
</evidence>
<keyword evidence="7 8" id="KW-0472">Membrane</keyword>
<proteinExistence type="predicted"/>
<feature type="transmembrane region" description="Helical" evidence="9">
    <location>
        <begin position="399"/>
        <end position="418"/>
    </location>
</feature>
<evidence type="ECO:0000256" key="8">
    <source>
        <dbReference type="PIRNR" id="PIRNR006351"/>
    </source>
</evidence>
<comment type="caution">
    <text evidence="11">The sequence shown here is derived from an EMBL/GenBank/DDBJ whole genome shotgun (WGS) entry which is preliminary data.</text>
</comment>
<dbReference type="EMBL" id="JACOOS010000027">
    <property type="protein sequence ID" value="MBC5678999.1"/>
    <property type="molecule type" value="Genomic_DNA"/>
</dbReference>
<feature type="transmembrane region" description="Helical" evidence="9">
    <location>
        <begin position="352"/>
        <end position="379"/>
    </location>
</feature>
<dbReference type="Proteomes" id="UP000635828">
    <property type="component" value="Unassembled WGS sequence"/>
</dbReference>
<dbReference type="InterPro" id="IPR004501">
    <property type="entry name" value="PTS_EIIC_3"/>
</dbReference>
<evidence type="ECO:0000256" key="2">
    <source>
        <dbReference type="ARBA" id="ARBA00022448"/>
    </source>
</evidence>
<name>A0ABR7FUY9_9FIRM</name>
<keyword evidence="6 9" id="KW-1133">Transmembrane helix</keyword>
<evidence type="ECO:0000256" key="6">
    <source>
        <dbReference type="ARBA" id="ARBA00022989"/>
    </source>
</evidence>
<comment type="function">
    <text evidence="8">The phosphoenolpyruvate-dependent sugar phosphotransferase system (PTS), a major carbohydrate active -transport system, catalyzes the phosphorylation of incoming sugar substrates concomitant with their translocation across the cell membrane.</text>
</comment>
<dbReference type="PANTHER" id="PTHR33989:SF10">
    <property type="entry name" value="PERMEASE IIC COMPONENT"/>
    <property type="match status" value="1"/>
</dbReference>
<dbReference type="NCBIfam" id="TIGR00410">
    <property type="entry name" value="lacE"/>
    <property type="match status" value="1"/>
</dbReference>
<gene>
    <name evidence="11" type="ORF">H8S22_15935</name>
</gene>
<feature type="transmembrane region" description="Helical" evidence="9">
    <location>
        <begin position="65"/>
        <end position="88"/>
    </location>
</feature>
<dbReference type="PANTHER" id="PTHR33989">
    <property type="match status" value="1"/>
</dbReference>
<feature type="transmembrane region" description="Helical" evidence="9">
    <location>
        <begin position="145"/>
        <end position="165"/>
    </location>
</feature>
<keyword evidence="3 8" id="KW-1003">Cell membrane</keyword>
<comment type="subcellular location">
    <subcellularLocation>
        <location evidence="1">Cell membrane</location>
        <topology evidence="1">Multi-pass membrane protein</topology>
    </subcellularLocation>
</comment>
<evidence type="ECO:0000256" key="9">
    <source>
        <dbReference type="SAM" id="Phobius"/>
    </source>
</evidence>
<keyword evidence="4 8" id="KW-0762">Sugar transport</keyword>
<evidence type="ECO:0000256" key="5">
    <source>
        <dbReference type="ARBA" id="ARBA00022692"/>
    </source>
</evidence>
<accession>A0ABR7FUY9</accession>
<keyword evidence="12" id="KW-1185">Reference proteome</keyword>